<protein>
    <submittedName>
        <fullName evidence="2">Uncharacterized protein</fullName>
    </submittedName>
</protein>
<accession>A0AAW1T6N8</accession>
<dbReference type="AlphaFoldDB" id="A0AAW1T6N8"/>
<evidence type="ECO:0000313" key="2">
    <source>
        <dbReference type="EMBL" id="KAK9864508.1"/>
    </source>
</evidence>
<evidence type="ECO:0000313" key="3">
    <source>
        <dbReference type="Proteomes" id="UP001485043"/>
    </source>
</evidence>
<name>A0AAW1T6N8_9CHLO</name>
<evidence type="ECO:0000256" key="1">
    <source>
        <dbReference type="SAM" id="Phobius"/>
    </source>
</evidence>
<keyword evidence="1" id="KW-0812">Transmembrane</keyword>
<organism evidence="2 3">
    <name type="scientific">Apatococcus fuscideae</name>
    <dbReference type="NCBI Taxonomy" id="2026836"/>
    <lineage>
        <taxon>Eukaryota</taxon>
        <taxon>Viridiplantae</taxon>
        <taxon>Chlorophyta</taxon>
        <taxon>core chlorophytes</taxon>
        <taxon>Trebouxiophyceae</taxon>
        <taxon>Chlorellales</taxon>
        <taxon>Chlorellaceae</taxon>
        <taxon>Apatococcus</taxon>
    </lineage>
</organism>
<proteinExistence type="predicted"/>
<keyword evidence="1" id="KW-1133">Transmembrane helix</keyword>
<dbReference type="Proteomes" id="UP001485043">
    <property type="component" value="Unassembled WGS sequence"/>
</dbReference>
<feature type="transmembrane region" description="Helical" evidence="1">
    <location>
        <begin position="60"/>
        <end position="80"/>
    </location>
</feature>
<reference evidence="2 3" key="1">
    <citation type="journal article" date="2024" name="Nat. Commun.">
        <title>Phylogenomics reveals the evolutionary origins of lichenization in chlorophyte algae.</title>
        <authorList>
            <person name="Puginier C."/>
            <person name="Libourel C."/>
            <person name="Otte J."/>
            <person name="Skaloud P."/>
            <person name="Haon M."/>
            <person name="Grisel S."/>
            <person name="Petersen M."/>
            <person name="Berrin J.G."/>
            <person name="Delaux P.M."/>
            <person name="Dal Grande F."/>
            <person name="Keller J."/>
        </authorList>
    </citation>
    <scope>NUCLEOTIDE SEQUENCE [LARGE SCALE GENOMIC DNA]</scope>
    <source>
        <strain evidence="2 3">SAG 2523</strain>
    </source>
</reference>
<dbReference type="EMBL" id="JALJOV010000345">
    <property type="protein sequence ID" value="KAK9864508.1"/>
    <property type="molecule type" value="Genomic_DNA"/>
</dbReference>
<sequence length="91" mass="9902">MTALHGRRTEEKAAYINLSPRSFRQLAPTNQGHLTGSASIVTQLAAGAESATTLFSWTLGLQYALGAGFHILLAALWILCRSPYCILRMQP</sequence>
<keyword evidence="1" id="KW-0472">Membrane</keyword>
<gene>
    <name evidence="2" type="ORF">WJX84_011006</name>
</gene>
<keyword evidence="3" id="KW-1185">Reference proteome</keyword>
<comment type="caution">
    <text evidence="2">The sequence shown here is derived from an EMBL/GenBank/DDBJ whole genome shotgun (WGS) entry which is preliminary data.</text>
</comment>